<dbReference type="RefSeq" id="WP_200503458.1">
    <property type="nucleotide sequence ID" value="NZ_JAEDAJ010000010.1"/>
</dbReference>
<reference evidence="3 4" key="1">
    <citation type="submission" date="2020-12" db="EMBL/GenBank/DDBJ databases">
        <title>Brachybacterium sp. MASK1Z-5, whole genome shotgun sequence.</title>
        <authorList>
            <person name="Tuo L."/>
        </authorList>
    </citation>
    <scope>NUCLEOTIDE SEQUENCE [LARGE SCALE GENOMIC DNA]</scope>
    <source>
        <strain evidence="3 4">MASK1Z-5</strain>
    </source>
</reference>
<evidence type="ECO:0000256" key="1">
    <source>
        <dbReference type="SAM" id="MobiDB-lite"/>
    </source>
</evidence>
<accession>A0ABS1BDB4</accession>
<feature type="transmembrane region" description="Helical" evidence="2">
    <location>
        <begin position="203"/>
        <end position="220"/>
    </location>
</feature>
<organism evidence="3 4">
    <name type="scientific">Brachybacterium halotolerans</name>
    <dbReference type="NCBI Taxonomy" id="2795215"/>
    <lineage>
        <taxon>Bacteria</taxon>
        <taxon>Bacillati</taxon>
        <taxon>Actinomycetota</taxon>
        <taxon>Actinomycetes</taxon>
        <taxon>Micrococcales</taxon>
        <taxon>Dermabacteraceae</taxon>
        <taxon>Brachybacterium</taxon>
    </lineage>
</organism>
<evidence type="ECO:0008006" key="5">
    <source>
        <dbReference type="Google" id="ProtNLM"/>
    </source>
</evidence>
<comment type="caution">
    <text evidence="3">The sequence shown here is derived from an EMBL/GenBank/DDBJ whole genome shotgun (WGS) entry which is preliminary data.</text>
</comment>
<feature type="region of interest" description="Disordered" evidence="1">
    <location>
        <begin position="1"/>
        <end position="34"/>
    </location>
</feature>
<feature type="compositionally biased region" description="Pro residues" evidence="1">
    <location>
        <begin position="1"/>
        <end position="21"/>
    </location>
</feature>
<feature type="transmembrane region" description="Helical" evidence="2">
    <location>
        <begin position="152"/>
        <end position="183"/>
    </location>
</feature>
<evidence type="ECO:0000313" key="3">
    <source>
        <dbReference type="EMBL" id="MBK0332557.1"/>
    </source>
</evidence>
<evidence type="ECO:0000256" key="2">
    <source>
        <dbReference type="SAM" id="Phobius"/>
    </source>
</evidence>
<protein>
    <recommendedName>
        <fullName evidence="5">Glycerophosphoryl diester phosphodiesterase membrane domain-containing protein</fullName>
    </recommendedName>
</protein>
<proteinExistence type="predicted"/>
<feature type="transmembrane region" description="Helical" evidence="2">
    <location>
        <begin position="58"/>
        <end position="79"/>
    </location>
</feature>
<name>A0ABS1BDB4_9MICO</name>
<feature type="transmembrane region" description="Helical" evidence="2">
    <location>
        <begin position="100"/>
        <end position="123"/>
    </location>
</feature>
<evidence type="ECO:0000313" key="4">
    <source>
        <dbReference type="Proteomes" id="UP000612352"/>
    </source>
</evidence>
<keyword evidence="4" id="KW-1185">Reference proteome</keyword>
<keyword evidence="2" id="KW-0812">Transmembrane</keyword>
<keyword evidence="2" id="KW-0472">Membrane</keyword>
<dbReference type="EMBL" id="JAEDAJ010000010">
    <property type="protein sequence ID" value="MBK0332557.1"/>
    <property type="molecule type" value="Genomic_DNA"/>
</dbReference>
<dbReference type="Proteomes" id="UP000612352">
    <property type="component" value="Unassembled WGS sequence"/>
</dbReference>
<gene>
    <name evidence="3" type="ORF">I8D64_14240</name>
</gene>
<sequence length="256" mass="26556">MTAQPPPPQDPSPQGPDPQFPQHPQTPGGSAPRGDLGADLGAALTFMGTGVVRNWRSLVLPAVIYGAIALALDILSALAGDDDSTGLLGLQGVADVVPDWIPIALAPAQLLLAVAYLVIQLLWTAGTLRFGVDVLRGDRQEPARYFAGDGRVILTIIICGVLTAVGFVLCVIPGLVAMVLLLFAPAATARGTEVAIGDGSRAASARLGTTILACLLVIVASSLGTWLNVLDIVITPFTSLFLLGLFERIQGRALPR</sequence>
<keyword evidence="2" id="KW-1133">Transmembrane helix</keyword>